<comment type="similarity">
    <text evidence="4">Belongs to the class V-like SAM-binding methyltransferase superfamily. SETD3 actin-histidine methyltransferase family.</text>
</comment>
<evidence type="ECO:0000313" key="6">
    <source>
        <dbReference type="Proteomes" id="UP000494165"/>
    </source>
</evidence>
<keyword evidence="6" id="KW-1185">Reference proteome</keyword>
<proteinExistence type="inferred from homology"/>
<keyword evidence="3 4" id="KW-0949">S-adenosyl-L-methionine</keyword>
<dbReference type="InterPro" id="IPR046341">
    <property type="entry name" value="SET_dom_sf"/>
</dbReference>
<organism evidence="5 6">
    <name type="scientific">Cloeon dipterum</name>
    <dbReference type="NCBI Taxonomy" id="197152"/>
    <lineage>
        <taxon>Eukaryota</taxon>
        <taxon>Metazoa</taxon>
        <taxon>Ecdysozoa</taxon>
        <taxon>Arthropoda</taxon>
        <taxon>Hexapoda</taxon>
        <taxon>Insecta</taxon>
        <taxon>Pterygota</taxon>
        <taxon>Palaeoptera</taxon>
        <taxon>Ephemeroptera</taxon>
        <taxon>Pisciforma</taxon>
        <taxon>Baetidae</taxon>
        <taxon>Cloeon</taxon>
    </lineage>
</organism>
<comment type="catalytic activity">
    <reaction evidence="4">
        <text>L-histidyl-[protein] + S-adenosyl-L-methionine = N(tele)-methyl-L-histidyl-[protein] + S-adenosyl-L-homocysteine + H(+)</text>
        <dbReference type="Rhea" id="RHEA:19369"/>
        <dbReference type="Rhea" id="RHEA-COMP:9745"/>
        <dbReference type="Rhea" id="RHEA-COMP:11600"/>
        <dbReference type="ChEBI" id="CHEBI:15378"/>
        <dbReference type="ChEBI" id="CHEBI:16367"/>
        <dbReference type="ChEBI" id="CHEBI:29979"/>
        <dbReference type="ChEBI" id="CHEBI:57856"/>
        <dbReference type="ChEBI" id="CHEBI:59789"/>
        <dbReference type="EC" id="2.1.1.85"/>
    </reaction>
</comment>
<dbReference type="AlphaFoldDB" id="A0A8S1BZV7"/>
<accession>A0A8S1BZV7</accession>
<dbReference type="GO" id="GO:0032259">
    <property type="term" value="P:methylation"/>
    <property type="evidence" value="ECO:0007669"/>
    <property type="project" value="UniProtKB-KW"/>
</dbReference>
<evidence type="ECO:0000256" key="2">
    <source>
        <dbReference type="ARBA" id="ARBA00022679"/>
    </source>
</evidence>
<gene>
    <name evidence="5" type="ORF">CLODIP_2_CD08866</name>
</gene>
<dbReference type="EMBL" id="CADEPI010000003">
    <property type="protein sequence ID" value="CAB3360283.1"/>
    <property type="molecule type" value="Genomic_DNA"/>
</dbReference>
<protein>
    <recommendedName>
        <fullName evidence="4">protein-histidine N-methyltransferase</fullName>
        <ecNumber evidence="4">2.1.1.85</ecNumber>
    </recommendedName>
</protein>
<keyword evidence="1 4" id="KW-0489">Methyltransferase</keyword>
<dbReference type="PANTHER" id="PTHR13271">
    <property type="entry name" value="UNCHARACTERIZED PUTATIVE METHYLTRANSFERASE"/>
    <property type="match status" value="1"/>
</dbReference>
<dbReference type="Gene3D" id="3.90.1410.10">
    <property type="entry name" value="set domain protein methyltransferase, domain 1"/>
    <property type="match status" value="1"/>
</dbReference>
<dbReference type="GO" id="GO:0016279">
    <property type="term" value="F:protein-lysine N-methyltransferase activity"/>
    <property type="evidence" value="ECO:0007669"/>
    <property type="project" value="TreeGrafter"/>
</dbReference>
<dbReference type="SUPFAM" id="SSF82199">
    <property type="entry name" value="SET domain"/>
    <property type="match status" value="1"/>
</dbReference>
<evidence type="ECO:0000313" key="5">
    <source>
        <dbReference type="EMBL" id="CAB3360283.1"/>
    </source>
</evidence>
<dbReference type="EC" id="2.1.1.85" evidence="4"/>
<dbReference type="GO" id="GO:0018064">
    <property type="term" value="F:protein-L-histidine N-tele-methyltransferase activity"/>
    <property type="evidence" value="ECO:0007669"/>
    <property type="project" value="UniProtKB-EC"/>
</dbReference>
<name>A0A8S1BZV7_9INSE</name>
<comment type="caution">
    <text evidence="5">The sequence shown here is derived from an EMBL/GenBank/DDBJ whole genome shotgun (WGS) entry which is preliminary data.</text>
</comment>
<dbReference type="PROSITE" id="PS51565">
    <property type="entry name" value="SAM_MT85_SETD3"/>
    <property type="match status" value="1"/>
</dbReference>
<dbReference type="OrthoDB" id="441812at2759"/>
<dbReference type="Proteomes" id="UP000494165">
    <property type="component" value="Unassembled WGS sequence"/>
</dbReference>
<dbReference type="InterPro" id="IPR025785">
    <property type="entry name" value="SETD3"/>
</dbReference>
<dbReference type="InterPro" id="IPR050600">
    <property type="entry name" value="SETD3_SETD6_MTase"/>
</dbReference>
<evidence type="ECO:0000256" key="1">
    <source>
        <dbReference type="ARBA" id="ARBA00022603"/>
    </source>
</evidence>
<evidence type="ECO:0000256" key="3">
    <source>
        <dbReference type="ARBA" id="ARBA00022691"/>
    </source>
</evidence>
<sequence>MGSRRRAFLCHALDDLKMGKKNKAKQANHKINLAPRKISPLKRNELNNIADKLLKICSNSGGLKEWDTFTEINKLLAKAVELESDMRVPVNDRSNAIPRFLEWLEENGALFEGVSVATFEGYELGLKAEKDFEVGELLMAIPRKTMLTLENARLSELGVLLCKDPMLQHMPNVALSLLLLHEKFKPNSHWAPYIDLLPSEYTTVLYFSPSELADLKGSPAQEAALKQCRNIARQYAYFSKMFQNVSGPACDLLREVFTYEQYR</sequence>
<reference evidence="5 6" key="1">
    <citation type="submission" date="2020-04" db="EMBL/GenBank/DDBJ databases">
        <authorList>
            <person name="Alioto T."/>
            <person name="Alioto T."/>
            <person name="Gomez Garrido J."/>
        </authorList>
    </citation>
    <scope>NUCLEOTIDE SEQUENCE [LARGE SCALE GENOMIC DNA]</scope>
</reference>
<evidence type="ECO:0000256" key="4">
    <source>
        <dbReference type="PROSITE-ProRule" id="PRU00898"/>
    </source>
</evidence>
<dbReference type="PANTHER" id="PTHR13271:SF47">
    <property type="entry name" value="ACTIN-HISTIDINE N-METHYLTRANSFERASE"/>
    <property type="match status" value="1"/>
</dbReference>
<keyword evidence="2 4" id="KW-0808">Transferase</keyword>